<feature type="compositionally biased region" description="Low complexity" evidence="1">
    <location>
        <begin position="84"/>
        <end position="114"/>
    </location>
</feature>
<organism evidence="3 4">
    <name type="scientific">Winogradskya consettensis</name>
    <dbReference type="NCBI Taxonomy" id="113560"/>
    <lineage>
        <taxon>Bacteria</taxon>
        <taxon>Bacillati</taxon>
        <taxon>Actinomycetota</taxon>
        <taxon>Actinomycetes</taxon>
        <taxon>Micromonosporales</taxon>
        <taxon>Micromonosporaceae</taxon>
        <taxon>Winogradskya</taxon>
    </lineage>
</organism>
<feature type="compositionally biased region" description="Basic and acidic residues" evidence="1">
    <location>
        <begin position="200"/>
        <end position="209"/>
    </location>
</feature>
<evidence type="ECO:0000256" key="1">
    <source>
        <dbReference type="SAM" id="MobiDB-lite"/>
    </source>
</evidence>
<evidence type="ECO:0000313" key="4">
    <source>
        <dbReference type="Proteomes" id="UP000680865"/>
    </source>
</evidence>
<comment type="caution">
    <text evidence="3">The sequence shown here is derived from an EMBL/GenBank/DDBJ whole genome shotgun (WGS) entry which is preliminary data.</text>
</comment>
<evidence type="ECO:0000256" key="2">
    <source>
        <dbReference type="SAM" id="Phobius"/>
    </source>
</evidence>
<dbReference type="Proteomes" id="UP000680865">
    <property type="component" value="Unassembled WGS sequence"/>
</dbReference>
<feature type="transmembrane region" description="Helical" evidence="2">
    <location>
        <begin position="35"/>
        <end position="53"/>
    </location>
</feature>
<reference evidence="3" key="1">
    <citation type="submission" date="2021-03" db="EMBL/GenBank/DDBJ databases">
        <title>Whole genome shotgun sequence of Actinoplanes consettensis NBRC 14913.</title>
        <authorList>
            <person name="Komaki H."/>
            <person name="Tamura T."/>
        </authorList>
    </citation>
    <scope>NUCLEOTIDE SEQUENCE</scope>
    <source>
        <strain evidence="3">NBRC 14913</strain>
    </source>
</reference>
<gene>
    <name evidence="3" type="ORF">Aco04nite_29680</name>
</gene>
<accession>A0A919VX01</accession>
<feature type="compositionally biased region" description="Basic and acidic residues" evidence="1">
    <location>
        <begin position="145"/>
        <end position="190"/>
    </location>
</feature>
<keyword evidence="2" id="KW-0472">Membrane</keyword>
<dbReference type="AlphaFoldDB" id="A0A919VX01"/>
<dbReference type="EMBL" id="BOQP01000012">
    <property type="protein sequence ID" value="GIM72313.1"/>
    <property type="molecule type" value="Genomic_DNA"/>
</dbReference>
<evidence type="ECO:0000313" key="3">
    <source>
        <dbReference type="EMBL" id="GIM72313.1"/>
    </source>
</evidence>
<keyword evidence="2" id="KW-1133">Transmembrane helix</keyword>
<feature type="region of interest" description="Disordered" evidence="1">
    <location>
        <begin position="84"/>
        <end position="209"/>
    </location>
</feature>
<sequence>MLAVGMGHALLTELQRQARRRNVDGWAPQDTVNTVLLASWAGGALSATLLAVAPTTVRAVGLLLTLGYALSCAYFVAERYRTISDPSDPATTDSATPPTKAPAETTDPATTTHPDPARNPNVTDPRADATDSRRHDPTPPPVAIRDPHARDTTPRPVAIRDPRTRDTTPSTERAHDIPPKPDVPDLRPHDAAPQAQAVPHRQEAPAEPV</sequence>
<feature type="compositionally biased region" description="Basic and acidic residues" evidence="1">
    <location>
        <begin position="125"/>
        <end position="137"/>
    </location>
</feature>
<protein>
    <submittedName>
        <fullName evidence="3">Uncharacterized protein</fullName>
    </submittedName>
</protein>
<feature type="transmembrane region" description="Helical" evidence="2">
    <location>
        <begin position="59"/>
        <end position="77"/>
    </location>
</feature>
<name>A0A919VX01_9ACTN</name>
<keyword evidence="4" id="KW-1185">Reference proteome</keyword>
<proteinExistence type="predicted"/>
<keyword evidence="2" id="KW-0812">Transmembrane</keyword>